<protein>
    <recommendedName>
        <fullName evidence="4">Fap amyloid fibril minor component</fullName>
    </recommendedName>
</protein>
<feature type="signal peptide" evidence="1">
    <location>
        <begin position="1"/>
        <end position="26"/>
    </location>
</feature>
<proteinExistence type="predicted"/>
<sequence>MRALPGRMPVLLLPVLLLSGSAEAWAQQADPYAPMLAYLQESSRIDGNALAGSQGAIRINQAAGDLNLQANLHSVAVGRQADAGIRARQSQSDGHATAPLMASASIGGNALAGAGGIVSINQASGGGNAELNSVAVALAAQGIREAGDEAMASPSAFASAGERFVAGDPRAIRKVAVEASALRGFGGVLQLNQIAGSGNAVENRIGISVQGVP</sequence>
<dbReference type="Proteomes" id="UP000050902">
    <property type="component" value="Unassembled WGS sequence"/>
</dbReference>
<keyword evidence="3" id="KW-1185">Reference proteome</keyword>
<evidence type="ECO:0000313" key="2">
    <source>
        <dbReference type="EMBL" id="KRG57453.1"/>
    </source>
</evidence>
<evidence type="ECO:0008006" key="4">
    <source>
        <dbReference type="Google" id="ProtNLM"/>
    </source>
</evidence>
<evidence type="ECO:0000256" key="1">
    <source>
        <dbReference type="SAM" id="SignalP"/>
    </source>
</evidence>
<accession>A0ABR5NK07</accession>
<organism evidence="2 3">
    <name type="scientific">Stenotrophomonas nitritireducens</name>
    <dbReference type="NCBI Taxonomy" id="83617"/>
    <lineage>
        <taxon>Bacteria</taxon>
        <taxon>Pseudomonadati</taxon>
        <taxon>Pseudomonadota</taxon>
        <taxon>Gammaproteobacteria</taxon>
        <taxon>Lysobacterales</taxon>
        <taxon>Lysobacteraceae</taxon>
        <taxon>Stenotrophomonas</taxon>
    </lineage>
</organism>
<feature type="chain" id="PRO_5045400886" description="Fap amyloid fibril minor component" evidence="1">
    <location>
        <begin position="27"/>
        <end position="213"/>
    </location>
</feature>
<keyword evidence="1" id="KW-0732">Signal</keyword>
<name>A0ABR5NK07_9GAMM</name>
<dbReference type="EMBL" id="LDJG01000013">
    <property type="protein sequence ID" value="KRG57453.1"/>
    <property type="molecule type" value="Genomic_DNA"/>
</dbReference>
<reference evidence="2 3" key="1">
    <citation type="submission" date="2015-05" db="EMBL/GenBank/DDBJ databases">
        <title>Genome sequencing and analysis of members of genus Stenotrophomonas.</title>
        <authorList>
            <person name="Patil P.P."/>
            <person name="Midha S."/>
            <person name="Patil P.B."/>
        </authorList>
    </citation>
    <scope>NUCLEOTIDE SEQUENCE [LARGE SCALE GENOMIC DNA]</scope>
    <source>
        <strain evidence="2 3">DSM 12575</strain>
    </source>
</reference>
<comment type="caution">
    <text evidence="2">The sequence shown here is derived from an EMBL/GenBank/DDBJ whole genome shotgun (WGS) entry which is preliminary data.</text>
</comment>
<gene>
    <name evidence="2" type="ORF">ABB22_09410</name>
</gene>
<evidence type="ECO:0000313" key="3">
    <source>
        <dbReference type="Proteomes" id="UP000050902"/>
    </source>
</evidence>